<reference evidence="2" key="1">
    <citation type="submission" date="2016-10" db="EMBL/GenBank/DDBJ databases">
        <authorList>
            <person name="Varghese N."/>
            <person name="Submissions S."/>
        </authorList>
    </citation>
    <scope>NUCLEOTIDE SEQUENCE [LARGE SCALE GENOMIC DNA]</scope>
    <source>
        <strain evidence="2">DSM 45413</strain>
    </source>
</reference>
<sequence>MAPWRDWSAAASGALEYLHTHSSWDAWLVTRVVGDRQVVLCARPMGAVRPGASLPWAESFCRQMVSGQAPRIATVTAAVPEYATRTLPNGMAVAAYIGVPVVGPDMELFGTVCGVGARARPLSATRDLPLVELVARLLSSLLAAGMDPGPAPEPLPDHLAAPR</sequence>
<proteinExistence type="predicted"/>
<dbReference type="RefSeq" id="WP_244524675.1">
    <property type="nucleotide sequence ID" value="NZ_FOEE01000008.1"/>
</dbReference>
<protein>
    <recommendedName>
        <fullName evidence="3">GAF domain-containing protein</fullName>
    </recommendedName>
</protein>
<organism evidence="1 2">
    <name type="scientific">Trujillonella endophytica</name>
    <dbReference type="NCBI Taxonomy" id="673521"/>
    <lineage>
        <taxon>Bacteria</taxon>
        <taxon>Bacillati</taxon>
        <taxon>Actinomycetota</taxon>
        <taxon>Actinomycetes</taxon>
        <taxon>Geodermatophilales</taxon>
        <taxon>Geodermatophilaceae</taxon>
        <taxon>Trujillonella</taxon>
    </lineage>
</organism>
<dbReference type="SUPFAM" id="SSF55781">
    <property type="entry name" value="GAF domain-like"/>
    <property type="match status" value="1"/>
</dbReference>
<gene>
    <name evidence="1" type="ORF">SAMN05660991_02707</name>
</gene>
<dbReference type="AlphaFoldDB" id="A0A1H8UAM4"/>
<evidence type="ECO:0000313" key="2">
    <source>
        <dbReference type="Proteomes" id="UP000198960"/>
    </source>
</evidence>
<dbReference type="EMBL" id="FOEE01000008">
    <property type="protein sequence ID" value="SEO99893.1"/>
    <property type="molecule type" value="Genomic_DNA"/>
</dbReference>
<evidence type="ECO:0008006" key="3">
    <source>
        <dbReference type="Google" id="ProtNLM"/>
    </source>
</evidence>
<dbReference type="Gene3D" id="3.30.450.40">
    <property type="match status" value="1"/>
</dbReference>
<accession>A0A1H8UAM4</accession>
<dbReference type="Proteomes" id="UP000198960">
    <property type="component" value="Unassembled WGS sequence"/>
</dbReference>
<dbReference type="STRING" id="673521.SAMN05660991_02707"/>
<keyword evidence="2" id="KW-1185">Reference proteome</keyword>
<name>A0A1H8UAM4_9ACTN</name>
<evidence type="ECO:0000313" key="1">
    <source>
        <dbReference type="EMBL" id="SEO99893.1"/>
    </source>
</evidence>
<dbReference type="InterPro" id="IPR029016">
    <property type="entry name" value="GAF-like_dom_sf"/>
</dbReference>